<evidence type="ECO:0000256" key="6">
    <source>
        <dbReference type="RuleBase" id="RU003943"/>
    </source>
</evidence>
<evidence type="ECO:0000313" key="8">
    <source>
        <dbReference type="EMBL" id="MBC5617681.1"/>
    </source>
</evidence>
<accession>A0ABR7CPT2</accession>
<feature type="transmembrane region" description="Helical" evidence="7">
    <location>
        <begin position="96"/>
        <end position="115"/>
    </location>
</feature>
<evidence type="ECO:0000256" key="7">
    <source>
        <dbReference type="SAM" id="Phobius"/>
    </source>
</evidence>
<dbReference type="Pfam" id="PF00950">
    <property type="entry name" value="ABC-3"/>
    <property type="match status" value="1"/>
</dbReference>
<organism evidence="8 9">
    <name type="scientific">Alistipes hominis</name>
    <dbReference type="NCBI Taxonomy" id="2763015"/>
    <lineage>
        <taxon>Bacteria</taxon>
        <taxon>Pseudomonadati</taxon>
        <taxon>Bacteroidota</taxon>
        <taxon>Bacteroidia</taxon>
        <taxon>Bacteroidales</taxon>
        <taxon>Rikenellaceae</taxon>
        <taxon>Alistipes</taxon>
    </lineage>
</organism>
<sequence>MDFFYELFQYRFLTHATLACLLCGLACGMVGTYVVCRRLVFLSGGITHSSFGGIGIAYYFGLNPIAGAFCFAVLSAFGIEAFTAGKRIREDSAIGLIWSLGMAVGIIFVYLTPGYAPNLMSFLFGNILSVTSSDLIWMGIVDLAIVIVFAVWYRPILYVAFDREYARSQNMPTRLIGYLMSALIAVTIVISIRVVGIVLLISLLTMPAVIANQLTRSFGRIMAGASAIGVLGSFAGLYVSYKGDIPSGASTIFILTVTLIIVKLLPLRDFMRKRDENGT</sequence>
<dbReference type="Proteomes" id="UP000636891">
    <property type="component" value="Unassembled WGS sequence"/>
</dbReference>
<comment type="similarity">
    <text evidence="2 6">Belongs to the ABC-3 integral membrane protein family.</text>
</comment>
<evidence type="ECO:0000256" key="3">
    <source>
        <dbReference type="ARBA" id="ARBA00022692"/>
    </source>
</evidence>
<proteinExistence type="inferred from homology"/>
<dbReference type="CDD" id="cd06550">
    <property type="entry name" value="TM_ABC_iron-siderophores_like"/>
    <property type="match status" value="1"/>
</dbReference>
<keyword evidence="5 7" id="KW-0472">Membrane</keyword>
<evidence type="ECO:0000256" key="4">
    <source>
        <dbReference type="ARBA" id="ARBA00022989"/>
    </source>
</evidence>
<reference evidence="8 9" key="1">
    <citation type="submission" date="2020-08" db="EMBL/GenBank/DDBJ databases">
        <title>Genome public.</title>
        <authorList>
            <person name="Liu C."/>
            <person name="Sun Q."/>
        </authorList>
    </citation>
    <scope>NUCLEOTIDE SEQUENCE [LARGE SCALE GENOMIC DNA]</scope>
    <source>
        <strain evidence="8 9">New-7</strain>
    </source>
</reference>
<dbReference type="SUPFAM" id="SSF81345">
    <property type="entry name" value="ABC transporter involved in vitamin B12 uptake, BtuC"/>
    <property type="match status" value="1"/>
</dbReference>
<keyword evidence="9" id="KW-1185">Reference proteome</keyword>
<dbReference type="Gene3D" id="1.10.3470.10">
    <property type="entry name" value="ABC transporter involved in vitamin B12 uptake, BtuC"/>
    <property type="match status" value="1"/>
</dbReference>
<feature type="transmembrane region" description="Helical" evidence="7">
    <location>
        <begin position="12"/>
        <end position="32"/>
    </location>
</feature>
<feature type="transmembrane region" description="Helical" evidence="7">
    <location>
        <begin position="221"/>
        <end position="241"/>
    </location>
</feature>
<keyword evidence="3 6" id="KW-0812">Transmembrane</keyword>
<feature type="transmembrane region" description="Helical" evidence="7">
    <location>
        <begin position="247"/>
        <end position="265"/>
    </location>
</feature>
<protein>
    <submittedName>
        <fullName evidence="8">Metal ABC transporter permease</fullName>
    </submittedName>
</protein>
<evidence type="ECO:0000256" key="2">
    <source>
        <dbReference type="ARBA" id="ARBA00008034"/>
    </source>
</evidence>
<feature type="transmembrane region" description="Helical" evidence="7">
    <location>
        <begin position="135"/>
        <end position="154"/>
    </location>
</feature>
<dbReference type="RefSeq" id="WP_055205120.1">
    <property type="nucleotide sequence ID" value="NZ_JACOOK010000008.1"/>
</dbReference>
<dbReference type="PANTHER" id="PTHR30477:SF18">
    <property type="entry name" value="METAL TRANSPORT SYSTEM MEMBRANE PROTEIN CT_417-RELATED"/>
    <property type="match status" value="1"/>
</dbReference>
<name>A0ABR7CPT2_9BACT</name>
<dbReference type="InterPro" id="IPR037294">
    <property type="entry name" value="ABC_BtuC-like"/>
</dbReference>
<feature type="transmembrane region" description="Helical" evidence="7">
    <location>
        <begin position="198"/>
        <end position="214"/>
    </location>
</feature>
<evidence type="ECO:0000313" key="9">
    <source>
        <dbReference type="Proteomes" id="UP000636891"/>
    </source>
</evidence>
<keyword evidence="4 7" id="KW-1133">Transmembrane helix</keyword>
<dbReference type="PANTHER" id="PTHR30477">
    <property type="entry name" value="ABC-TRANSPORTER METAL-BINDING PROTEIN"/>
    <property type="match status" value="1"/>
</dbReference>
<feature type="transmembrane region" description="Helical" evidence="7">
    <location>
        <begin position="65"/>
        <end position="84"/>
    </location>
</feature>
<evidence type="ECO:0000256" key="5">
    <source>
        <dbReference type="ARBA" id="ARBA00023136"/>
    </source>
</evidence>
<keyword evidence="6" id="KW-0813">Transport</keyword>
<comment type="subcellular location">
    <subcellularLocation>
        <location evidence="6">Cell membrane</location>
        <topology evidence="6">Multi-pass membrane protein</topology>
    </subcellularLocation>
    <subcellularLocation>
        <location evidence="1">Membrane</location>
        <topology evidence="1">Multi-pass membrane protein</topology>
    </subcellularLocation>
</comment>
<comment type="caution">
    <text evidence="8">The sequence shown here is derived from an EMBL/GenBank/DDBJ whole genome shotgun (WGS) entry which is preliminary data.</text>
</comment>
<feature type="transmembrane region" description="Helical" evidence="7">
    <location>
        <begin position="39"/>
        <end position="59"/>
    </location>
</feature>
<evidence type="ECO:0000256" key="1">
    <source>
        <dbReference type="ARBA" id="ARBA00004141"/>
    </source>
</evidence>
<gene>
    <name evidence="8" type="ORF">H8S08_11765</name>
</gene>
<dbReference type="InterPro" id="IPR001626">
    <property type="entry name" value="ABC_TroCD"/>
</dbReference>
<feature type="transmembrane region" description="Helical" evidence="7">
    <location>
        <begin position="175"/>
        <end position="192"/>
    </location>
</feature>
<dbReference type="EMBL" id="JACOOK010000008">
    <property type="protein sequence ID" value="MBC5617681.1"/>
    <property type="molecule type" value="Genomic_DNA"/>
</dbReference>